<comment type="similarity">
    <text evidence="2">Belongs to the cation diffusion facilitator (CDF) transporter (TC 2.A.4) family.</text>
</comment>
<dbReference type="NCBIfam" id="TIGR01297">
    <property type="entry name" value="CDF"/>
    <property type="match status" value="1"/>
</dbReference>
<comment type="subcellular location">
    <subcellularLocation>
        <location evidence="1">Membrane</location>
        <topology evidence="1">Multi-pass membrane protein</topology>
    </subcellularLocation>
</comment>
<evidence type="ECO:0000256" key="2">
    <source>
        <dbReference type="ARBA" id="ARBA00008114"/>
    </source>
</evidence>
<comment type="caution">
    <text evidence="9">The sequence shown here is derived from an EMBL/GenBank/DDBJ whole genome shotgun (WGS) entry which is preliminary data.</text>
</comment>
<sequence length="232" mass="25633">MNKQQAALLSIISNTLLVIFKLIVGILINSVSVISESIHSFIDLLASIIAFFSIKAAEKPEDEKHPFGHGKYENISGFIEAILIFFAAIFIIYESTKKLLGGVEIQNLSAGIFIMLISSVINFIISRFLIKISKQTNSLALEADGMHLLTDVFTSFGVFLGLIAIYFTGIKILDPIIAILVALLIIKVAIDITKKSIDGLLDSNLPEEDIQKIINIMKTHSEVKSYHKLRTI</sequence>
<name>A0ABW8SFH3_9CLOT</name>
<keyword evidence="6 7" id="KW-0472">Membrane</keyword>
<proteinExistence type="inferred from homology"/>
<keyword evidence="5 7" id="KW-1133">Transmembrane helix</keyword>
<feature type="transmembrane region" description="Helical" evidence="7">
    <location>
        <begin position="7"/>
        <end position="31"/>
    </location>
</feature>
<evidence type="ECO:0000256" key="4">
    <source>
        <dbReference type="ARBA" id="ARBA00022692"/>
    </source>
</evidence>
<accession>A0ABW8SFH3</accession>
<evidence type="ECO:0000313" key="9">
    <source>
        <dbReference type="EMBL" id="MFL0194802.1"/>
    </source>
</evidence>
<evidence type="ECO:0000256" key="3">
    <source>
        <dbReference type="ARBA" id="ARBA00022448"/>
    </source>
</evidence>
<keyword evidence="4 7" id="KW-0812">Transmembrane</keyword>
<dbReference type="InterPro" id="IPR002524">
    <property type="entry name" value="Cation_efflux"/>
</dbReference>
<evidence type="ECO:0000256" key="7">
    <source>
        <dbReference type="SAM" id="Phobius"/>
    </source>
</evidence>
<dbReference type="Gene3D" id="1.20.1510.10">
    <property type="entry name" value="Cation efflux protein transmembrane domain"/>
    <property type="match status" value="1"/>
</dbReference>
<dbReference type="InterPro" id="IPR027469">
    <property type="entry name" value="Cation_efflux_TMD_sf"/>
</dbReference>
<evidence type="ECO:0000256" key="1">
    <source>
        <dbReference type="ARBA" id="ARBA00004141"/>
    </source>
</evidence>
<dbReference type="Proteomes" id="UP001623660">
    <property type="component" value="Unassembled WGS sequence"/>
</dbReference>
<dbReference type="RefSeq" id="WP_406790923.1">
    <property type="nucleotide sequence ID" value="NZ_JBJHZX010000004.1"/>
</dbReference>
<dbReference type="SUPFAM" id="SSF161111">
    <property type="entry name" value="Cation efflux protein transmembrane domain-like"/>
    <property type="match status" value="1"/>
</dbReference>
<protein>
    <submittedName>
        <fullName evidence="9">Cation diffusion facilitator family transporter</fullName>
    </submittedName>
</protein>
<feature type="transmembrane region" description="Helical" evidence="7">
    <location>
        <begin position="105"/>
        <end position="125"/>
    </location>
</feature>
<keyword evidence="3" id="KW-0813">Transport</keyword>
<gene>
    <name evidence="9" type="ORF">ACJDU8_04330</name>
</gene>
<feature type="domain" description="Cation efflux protein transmembrane" evidence="8">
    <location>
        <begin position="8"/>
        <end position="201"/>
    </location>
</feature>
<evidence type="ECO:0000256" key="5">
    <source>
        <dbReference type="ARBA" id="ARBA00022989"/>
    </source>
</evidence>
<evidence type="ECO:0000256" key="6">
    <source>
        <dbReference type="ARBA" id="ARBA00023136"/>
    </source>
</evidence>
<dbReference type="Pfam" id="PF01545">
    <property type="entry name" value="Cation_efflux"/>
    <property type="match status" value="1"/>
</dbReference>
<dbReference type="EMBL" id="JBJHZX010000004">
    <property type="protein sequence ID" value="MFL0194802.1"/>
    <property type="molecule type" value="Genomic_DNA"/>
</dbReference>
<dbReference type="InterPro" id="IPR050291">
    <property type="entry name" value="CDF_Transporter"/>
</dbReference>
<reference evidence="9 10" key="1">
    <citation type="submission" date="2024-11" db="EMBL/GenBank/DDBJ databases">
        <authorList>
            <person name="Heng Y.C."/>
            <person name="Lim A.C.H."/>
            <person name="Lee J.K.Y."/>
            <person name="Kittelmann S."/>
        </authorList>
    </citation>
    <scope>NUCLEOTIDE SEQUENCE [LARGE SCALE GENOMIC DNA]</scope>
    <source>
        <strain evidence="9 10">WILCCON 0269</strain>
    </source>
</reference>
<feature type="transmembrane region" description="Helical" evidence="7">
    <location>
        <begin position="75"/>
        <end position="93"/>
    </location>
</feature>
<organism evidence="9 10">
    <name type="scientific">Candidatus Clostridium eludens</name>
    <dbReference type="NCBI Taxonomy" id="3381663"/>
    <lineage>
        <taxon>Bacteria</taxon>
        <taxon>Bacillati</taxon>
        <taxon>Bacillota</taxon>
        <taxon>Clostridia</taxon>
        <taxon>Eubacteriales</taxon>
        <taxon>Clostridiaceae</taxon>
        <taxon>Clostridium</taxon>
    </lineage>
</organism>
<keyword evidence="10" id="KW-1185">Reference proteome</keyword>
<dbReference type="PANTHER" id="PTHR43840">
    <property type="entry name" value="MITOCHONDRIAL METAL TRANSPORTER 1-RELATED"/>
    <property type="match status" value="1"/>
</dbReference>
<feature type="transmembrane region" description="Helical" evidence="7">
    <location>
        <begin position="172"/>
        <end position="190"/>
    </location>
</feature>
<evidence type="ECO:0000259" key="8">
    <source>
        <dbReference type="Pfam" id="PF01545"/>
    </source>
</evidence>
<evidence type="ECO:0000313" key="10">
    <source>
        <dbReference type="Proteomes" id="UP001623660"/>
    </source>
</evidence>
<dbReference type="InterPro" id="IPR058533">
    <property type="entry name" value="Cation_efflux_TM"/>
</dbReference>
<dbReference type="PANTHER" id="PTHR43840:SF15">
    <property type="entry name" value="MITOCHONDRIAL METAL TRANSPORTER 1-RELATED"/>
    <property type="match status" value="1"/>
</dbReference>